<dbReference type="InterPro" id="IPR056917">
    <property type="entry name" value="Ig_TRAPPC10"/>
</dbReference>
<dbReference type="PANTHER" id="PTHR13251:SF3">
    <property type="entry name" value="TRAFFICKING PROTEIN PARTICLE COMPLEX SUBUNIT 10"/>
    <property type="match status" value="1"/>
</dbReference>
<reference evidence="8 9" key="1">
    <citation type="submission" date="2023-03" db="EMBL/GenBank/DDBJ databases">
        <title>Genome insight into feeding habits of ladybird beetles.</title>
        <authorList>
            <person name="Li H.-S."/>
            <person name="Huang Y.-H."/>
            <person name="Pang H."/>
        </authorList>
    </citation>
    <scope>NUCLEOTIDE SEQUENCE [LARGE SCALE GENOMIC DNA]</scope>
    <source>
        <strain evidence="8">SYSU_2023b</strain>
        <tissue evidence="8">Whole body</tissue>
    </source>
</reference>
<feature type="domain" description="Trafficking protein particle complex subunit 11" evidence="4">
    <location>
        <begin position="482"/>
        <end position="571"/>
    </location>
</feature>
<dbReference type="InterPro" id="IPR021773">
    <property type="entry name" value="TPC11"/>
</dbReference>
<dbReference type="Pfam" id="PF12584">
    <property type="entry name" value="TRAPPC10"/>
    <property type="match status" value="1"/>
</dbReference>
<evidence type="ECO:0000259" key="6">
    <source>
        <dbReference type="Pfam" id="PF23036"/>
    </source>
</evidence>
<dbReference type="InterPro" id="IPR056913">
    <property type="entry name" value="TRAPPC10/Trs130_N"/>
</dbReference>
<evidence type="ECO:0000313" key="8">
    <source>
        <dbReference type="EMBL" id="KAK9891076.1"/>
    </source>
</evidence>
<dbReference type="EMBL" id="JARQZJ010000127">
    <property type="protein sequence ID" value="KAK9891076.1"/>
    <property type="molecule type" value="Genomic_DNA"/>
</dbReference>
<dbReference type="InterPro" id="IPR045126">
    <property type="entry name" value="TRAPPC10/Trs130"/>
</dbReference>
<name>A0AAW1VEW3_9CUCU</name>
<dbReference type="GO" id="GO:0006891">
    <property type="term" value="P:intra-Golgi vesicle-mediated transport"/>
    <property type="evidence" value="ECO:0007669"/>
    <property type="project" value="TreeGrafter"/>
</dbReference>
<evidence type="ECO:0000313" key="9">
    <source>
        <dbReference type="Proteomes" id="UP001431783"/>
    </source>
</evidence>
<keyword evidence="9" id="KW-1185">Reference proteome</keyword>
<dbReference type="Pfam" id="PF11817">
    <property type="entry name" value="Foie-gras_1"/>
    <property type="match status" value="1"/>
</dbReference>
<dbReference type="InterPro" id="IPR022233">
    <property type="entry name" value="TRAPPC10/Trs130_C"/>
</dbReference>
<evidence type="ECO:0000256" key="1">
    <source>
        <dbReference type="ARBA" id="ARBA00004555"/>
    </source>
</evidence>
<dbReference type="GO" id="GO:0005829">
    <property type="term" value="C:cytosol"/>
    <property type="evidence" value="ECO:0007669"/>
    <property type="project" value="GOC"/>
</dbReference>
<accession>A0AAW1VEW3</accession>
<feature type="domain" description="TRAPPC10/Trs130 N-terminal" evidence="6">
    <location>
        <begin position="62"/>
        <end position="358"/>
    </location>
</feature>
<feature type="domain" description="TRAPPC10 Ig-like" evidence="7">
    <location>
        <begin position="788"/>
        <end position="895"/>
    </location>
</feature>
<evidence type="ECO:0000259" key="5">
    <source>
        <dbReference type="Pfam" id="PF12584"/>
    </source>
</evidence>
<organism evidence="8 9">
    <name type="scientific">Henosepilachna vigintioctopunctata</name>
    <dbReference type="NCBI Taxonomy" id="420089"/>
    <lineage>
        <taxon>Eukaryota</taxon>
        <taxon>Metazoa</taxon>
        <taxon>Ecdysozoa</taxon>
        <taxon>Arthropoda</taxon>
        <taxon>Hexapoda</taxon>
        <taxon>Insecta</taxon>
        <taxon>Pterygota</taxon>
        <taxon>Neoptera</taxon>
        <taxon>Endopterygota</taxon>
        <taxon>Coleoptera</taxon>
        <taxon>Polyphaga</taxon>
        <taxon>Cucujiformia</taxon>
        <taxon>Coccinelloidea</taxon>
        <taxon>Coccinellidae</taxon>
        <taxon>Epilachninae</taxon>
        <taxon>Epilachnini</taxon>
        <taxon>Henosepilachna</taxon>
    </lineage>
</organism>
<proteinExistence type="predicted"/>
<dbReference type="GO" id="GO:0034498">
    <property type="term" value="P:early endosome to Golgi transport"/>
    <property type="evidence" value="ECO:0007669"/>
    <property type="project" value="TreeGrafter"/>
</dbReference>
<evidence type="ECO:0000259" key="4">
    <source>
        <dbReference type="Pfam" id="PF11817"/>
    </source>
</evidence>
<keyword evidence="3" id="KW-0333">Golgi apparatus</keyword>
<dbReference type="PANTHER" id="PTHR13251">
    <property type="entry name" value="EPILEPSY HOLOPROSENCEPHALY CANDIDATE 1/TMEM1"/>
    <property type="match status" value="1"/>
</dbReference>
<evidence type="ECO:0008006" key="10">
    <source>
        <dbReference type="Google" id="ProtNLM"/>
    </source>
</evidence>
<gene>
    <name evidence="8" type="ORF">WA026_013400</name>
</gene>
<dbReference type="Pfam" id="PF23036">
    <property type="entry name" value="TRAPPC10_1st"/>
    <property type="match status" value="1"/>
</dbReference>
<evidence type="ECO:0000256" key="3">
    <source>
        <dbReference type="ARBA" id="ARBA00023034"/>
    </source>
</evidence>
<keyword evidence="2" id="KW-0813">Transport</keyword>
<evidence type="ECO:0000256" key="2">
    <source>
        <dbReference type="ARBA" id="ARBA00022448"/>
    </source>
</evidence>
<sequence length="1148" mass="129377">MGTFILDTLFEVCLQLVSEEQLALVSKKGPIFCIPPIVIGLTFGGTIVGIDGAFICGVIGMIVGAGELEVFTAIEDSLLQFLPKDSAEWKRSLGRPVRSVHIGANFTPFSSAGLPKGTQWDLIRQPLFHIYWTECNDVDVYKSTLKEDIELWLKELTSKDIQDWLIVVVENYDGKRSNKLLPRTTVLDKIRADFAPKQGDRCISVINPGKSDTTDSWKGLVNRIRHLLLVAYAKAVSRLEDHVRQQRERRNDSGWKFMDYFHLQEELAQVLEMLGLYDEALVQYDELDALFSQFVVNGVTCESVAWLHDFQAPLERWHALKLRPSHLPKNPSILELRVYLYAKQAHMLLLIDKVWQMASRCLPFLHTCTRELSILDITSPPGALECWLFLASMEVLQTCDKYNHADEVEAYSKHTAPLWAYASQKLKALGELCGLLPGSSPTSEQLHVVVGLSAGMGDNPGTPIAPSPTDKLKEALCSQDAFNKLYLELAELAMGTYKHTGRVRSARLVGKEVAAFYMLLGETQKAAAFLCDASRLFRQDGWHEVAAQTERELANCYKQAKDWRKFIRCCAHVSSSIDLDTLIRWTYFDEMRKQIDKLDKSLVVPFCDIIKITSVTVKNRGTIMQDSDIELECTVESNFPREILCSRVLVSLENEPAKRTDKYCKDRCLTEKDLRPPDGLLKRLKIQSHLDYKQDKQLSSVSVICKLGELKRKDSSPPVYSDFGKCVEAVKLPFLLTPGMNFMRLTTKASQTGKYHLGQMAIHIGQMQLVSLPLIPRLSIEVEDEGPSLRLYKNAAPLLAGIEQTMNVILTVGSYPIDSTLRIRLNASRGLAIQIHQDAPLTNSCEFEVGHQEVFSSTSRRLRVLADMMSKEEHQVTIICPWNPKPIVVGLSFTPPLTSTWKLYTVMQRKFVQICVKGQCQTDVIVENSNLIVGSDREVVSRNNEHIGIIQNGLTYTYLWELTINPKSKGSTVNAEFNITYRIKKFVMEPKLYQYFFDIVDYETLYILDAALEPAKGNEFCRVGFLCHLNLTIRNVGDKFERDPKTKSIMYEVLAEQSVWAVCGRTAGVISFDAALEPQPIVLDIMPLTSGYLSLPRIRISKYIPAEGNSGKNETHPRLEPFSSGQVYNASKGKQVHVIVTTNDGCSL</sequence>
<dbReference type="GO" id="GO:1990071">
    <property type="term" value="C:TRAPPII protein complex"/>
    <property type="evidence" value="ECO:0007669"/>
    <property type="project" value="InterPro"/>
</dbReference>
<dbReference type="Pfam" id="PF23604">
    <property type="entry name" value="Ig_TRAPPC10"/>
    <property type="match status" value="1"/>
</dbReference>
<comment type="subcellular location">
    <subcellularLocation>
        <location evidence="1">Golgi apparatus</location>
    </subcellularLocation>
</comment>
<feature type="domain" description="TRAPPC10/Trs130 C-terminal" evidence="5">
    <location>
        <begin position="1016"/>
        <end position="1139"/>
    </location>
</feature>
<dbReference type="AlphaFoldDB" id="A0AAW1VEW3"/>
<dbReference type="Proteomes" id="UP001431783">
    <property type="component" value="Unassembled WGS sequence"/>
</dbReference>
<evidence type="ECO:0000259" key="7">
    <source>
        <dbReference type="Pfam" id="PF23604"/>
    </source>
</evidence>
<comment type="caution">
    <text evidence="8">The sequence shown here is derived from an EMBL/GenBank/DDBJ whole genome shotgun (WGS) entry which is preliminary data.</text>
</comment>
<protein>
    <recommendedName>
        <fullName evidence="10">Trafficking protein particle complex subunit 10</fullName>
    </recommendedName>
</protein>